<dbReference type="InterPro" id="IPR013909">
    <property type="entry name" value="NuBaID_C"/>
</dbReference>
<feature type="domain" description="C3HC-type" evidence="3">
    <location>
        <begin position="80"/>
        <end position="196"/>
    </location>
</feature>
<dbReference type="HOGENOM" id="CLU_688904_0_0_1"/>
<dbReference type="RefSeq" id="XP_014179153.1">
    <property type="nucleotide sequence ID" value="XM_014323678.1"/>
</dbReference>
<comment type="caution">
    <text evidence="5">The sequence shown here is derived from an EMBL/GenBank/DDBJ whole genome shotgun (WGS) entry which is preliminary data.</text>
</comment>
<dbReference type="Proteomes" id="UP000002748">
    <property type="component" value="Unassembled WGS sequence"/>
</dbReference>
<dbReference type="VEuPathDB" id="FungiDB:A1Q1_02416"/>
<proteinExistence type="predicted"/>
<dbReference type="GO" id="GO:0008270">
    <property type="term" value="F:zinc ion binding"/>
    <property type="evidence" value="ECO:0007669"/>
    <property type="project" value="InterPro"/>
</dbReference>
<evidence type="ECO:0000313" key="6">
    <source>
        <dbReference type="Proteomes" id="UP000002748"/>
    </source>
</evidence>
<dbReference type="GO" id="GO:0005634">
    <property type="term" value="C:nucleus"/>
    <property type="evidence" value="ECO:0007669"/>
    <property type="project" value="UniProtKB-SubCell"/>
</dbReference>
<evidence type="ECO:0000256" key="1">
    <source>
        <dbReference type="ARBA" id="ARBA00004123"/>
    </source>
</evidence>
<gene>
    <name evidence="5" type="ORF">A1Q1_02416</name>
</gene>
<dbReference type="AlphaFoldDB" id="J6F0B3"/>
<sequence>MTTTTEEEDIRDLFNIIYAGEDWDDEEAPAKDTELLSRAVLDNLLQPPQLKYYTPRSRSPTVIPSTVPIPPSTTGYAPFSPLPLLKRLQTYGHVYVPNPLSAQALALAGWVASGGAFKCETCDKVWGLGQLDTIKKEAVRRDVLLKLSRNLRSYHASSCGWRYVSTPEETVREVRSLLNPTLSSSLAPLRQALQARVLSNPTLDAVRWASPLLPEELDNLARNLDKYAQLHLQFPDQENEPAAPGDKEQFASALAFFGWYPFDSSDPDASCVQPGGVGGRTEIVRCRQCLRRIGLWKHVQDDKAMDVLESHLAWCPIRGDWYNGSPLLQPPGAEEPKRILDEISISERPKKKWRR</sequence>
<evidence type="ECO:0000259" key="4">
    <source>
        <dbReference type="Pfam" id="PF08600"/>
    </source>
</evidence>
<comment type="subcellular location">
    <subcellularLocation>
        <location evidence="1">Nucleus</location>
    </subcellularLocation>
</comment>
<dbReference type="Pfam" id="PF07967">
    <property type="entry name" value="zf-C3HC"/>
    <property type="match status" value="1"/>
</dbReference>
<evidence type="ECO:0000256" key="2">
    <source>
        <dbReference type="ARBA" id="ARBA00023242"/>
    </source>
</evidence>
<feature type="domain" description="NuBaID C-terminal" evidence="4">
    <location>
        <begin position="251"/>
        <end position="324"/>
    </location>
</feature>
<dbReference type="Pfam" id="PF08600">
    <property type="entry name" value="NuBaID_C"/>
    <property type="match status" value="1"/>
</dbReference>
<protein>
    <recommendedName>
        <fullName evidence="7">C3HC-type domain-containing protein</fullName>
    </recommendedName>
</protein>
<organism evidence="5 6">
    <name type="scientific">Trichosporon asahii var. asahii (strain ATCC 90039 / CBS 2479 / JCM 2466 / KCTC 7840 / NBRC 103889/ NCYC 2677 / UAMH 7654)</name>
    <name type="common">Yeast</name>
    <dbReference type="NCBI Taxonomy" id="1186058"/>
    <lineage>
        <taxon>Eukaryota</taxon>
        <taxon>Fungi</taxon>
        <taxon>Dikarya</taxon>
        <taxon>Basidiomycota</taxon>
        <taxon>Agaricomycotina</taxon>
        <taxon>Tremellomycetes</taxon>
        <taxon>Trichosporonales</taxon>
        <taxon>Trichosporonaceae</taxon>
        <taxon>Trichosporon</taxon>
    </lineage>
</organism>
<keyword evidence="2" id="KW-0539">Nucleus</keyword>
<dbReference type="InterPro" id="IPR012935">
    <property type="entry name" value="NuBaID_N"/>
</dbReference>
<reference evidence="5 6" key="1">
    <citation type="journal article" date="2012" name="Eukaryot. Cell">
        <title>Draft genome sequence of CBS 2479, the standard type strain of Trichosporon asahii.</title>
        <authorList>
            <person name="Yang R.Y."/>
            <person name="Li H.T."/>
            <person name="Zhu H."/>
            <person name="Zhou G.P."/>
            <person name="Wang M."/>
            <person name="Wang L."/>
        </authorList>
    </citation>
    <scope>NUCLEOTIDE SEQUENCE [LARGE SCALE GENOMIC DNA]</scope>
    <source>
        <strain evidence="6">ATCC 90039 / CBS 2479 / JCM 2466 / KCTC 7840 / NCYC 2677 / UAMH 7654</strain>
    </source>
</reference>
<dbReference type="EMBL" id="ALBS01000201">
    <property type="protein sequence ID" value="EJT48567.1"/>
    <property type="molecule type" value="Genomic_DNA"/>
</dbReference>
<dbReference type="OrthoDB" id="2592092at2759"/>
<evidence type="ECO:0000259" key="3">
    <source>
        <dbReference type="Pfam" id="PF07967"/>
    </source>
</evidence>
<evidence type="ECO:0000313" key="5">
    <source>
        <dbReference type="EMBL" id="EJT48567.1"/>
    </source>
</evidence>
<name>J6F0B3_TRIAS</name>
<dbReference type="GeneID" id="25985930"/>
<dbReference type="KEGG" id="tasa:A1Q1_02416"/>
<accession>J6F0B3</accession>
<evidence type="ECO:0008006" key="7">
    <source>
        <dbReference type="Google" id="ProtNLM"/>
    </source>
</evidence>